<dbReference type="GO" id="GO:0016491">
    <property type="term" value="F:oxidoreductase activity"/>
    <property type="evidence" value="ECO:0007669"/>
    <property type="project" value="InterPro"/>
</dbReference>
<reference evidence="2 3" key="1">
    <citation type="journal article" date="2015" name="Genome Announc.">
        <title>Draft Genome Sequence and Gene Annotation of the Entomopathogenic Fungus Verticillium hemipterigenum.</title>
        <authorList>
            <person name="Horn F."/>
            <person name="Habel A."/>
            <person name="Scharf D.H."/>
            <person name="Dworschak J."/>
            <person name="Brakhage A.A."/>
            <person name="Guthke R."/>
            <person name="Hertweck C."/>
            <person name="Linde J."/>
        </authorList>
    </citation>
    <scope>NUCLEOTIDE SEQUENCE [LARGE SCALE GENOMIC DNA]</scope>
</reference>
<evidence type="ECO:0000313" key="3">
    <source>
        <dbReference type="Proteomes" id="UP000039046"/>
    </source>
</evidence>
<dbReference type="AlphaFoldDB" id="A0A0A1TPB7"/>
<sequence>MMTEDLYLLGGQFAILCQFAHPDLAKSSYNHSRFATCVAIRLRNTVRFLNAAVYGTPGEKTAVFSIIHKYHSRVKGNDYDANNPELHKWTVATSFAGLLVIYETFIGKLAPQDMKALYHQSVVFGTSLQMTPEM</sequence>
<evidence type="ECO:0000313" key="2">
    <source>
        <dbReference type="EMBL" id="CEJ93470.1"/>
    </source>
</evidence>
<dbReference type="HOGENOM" id="CLU_1897661_0_0_1"/>
<dbReference type="PANTHER" id="PTHR36151">
    <property type="entry name" value="BLR2777 PROTEIN"/>
    <property type="match status" value="1"/>
</dbReference>
<name>A0A0A1TPB7_9HYPO</name>
<dbReference type="EMBL" id="CDHN01000005">
    <property type="protein sequence ID" value="CEJ93470.1"/>
    <property type="molecule type" value="Genomic_DNA"/>
</dbReference>
<evidence type="ECO:0000259" key="1">
    <source>
        <dbReference type="Pfam" id="PF09995"/>
    </source>
</evidence>
<dbReference type="PANTHER" id="PTHR36151:SF3">
    <property type="entry name" value="ER-BOUND OXYGENASE MPAB_MPAB'_RUBBER OXYGENASE CATALYTIC DOMAIN-CONTAINING PROTEIN"/>
    <property type="match status" value="1"/>
</dbReference>
<accession>A0A0A1TPB7</accession>
<dbReference type="InterPro" id="IPR018713">
    <property type="entry name" value="MPAB/Lcp_cat_dom"/>
</dbReference>
<gene>
    <name evidence="2" type="ORF">VHEMI09056</name>
</gene>
<protein>
    <recommendedName>
        <fullName evidence="1">ER-bound oxygenase mpaB/mpaB'/Rubber oxygenase catalytic domain-containing protein</fullName>
    </recommendedName>
</protein>
<dbReference type="Pfam" id="PF09995">
    <property type="entry name" value="MPAB_Lcp_cat"/>
    <property type="match status" value="1"/>
</dbReference>
<dbReference type="Proteomes" id="UP000039046">
    <property type="component" value="Unassembled WGS sequence"/>
</dbReference>
<organism evidence="2 3">
    <name type="scientific">[Torrubiella] hemipterigena</name>
    <dbReference type="NCBI Taxonomy" id="1531966"/>
    <lineage>
        <taxon>Eukaryota</taxon>
        <taxon>Fungi</taxon>
        <taxon>Dikarya</taxon>
        <taxon>Ascomycota</taxon>
        <taxon>Pezizomycotina</taxon>
        <taxon>Sordariomycetes</taxon>
        <taxon>Hypocreomycetidae</taxon>
        <taxon>Hypocreales</taxon>
        <taxon>Clavicipitaceae</taxon>
        <taxon>Clavicipitaceae incertae sedis</taxon>
        <taxon>'Torrubiella' clade</taxon>
    </lineage>
</organism>
<proteinExistence type="predicted"/>
<feature type="domain" description="ER-bound oxygenase mpaB/mpaB'/Rubber oxygenase catalytic" evidence="1">
    <location>
        <begin position="6"/>
        <end position="134"/>
    </location>
</feature>
<keyword evidence="3" id="KW-1185">Reference proteome</keyword>
<dbReference type="OrthoDB" id="5131368at2759"/>
<dbReference type="STRING" id="1531966.A0A0A1TPB7"/>